<gene>
    <name evidence="1" type="ORF">LCGC14_2606170</name>
</gene>
<protein>
    <submittedName>
        <fullName evidence="1">Uncharacterized protein</fullName>
    </submittedName>
</protein>
<organism evidence="1">
    <name type="scientific">marine sediment metagenome</name>
    <dbReference type="NCBI Taxonomy" id="412755"/>
    <lineage>
        <taxon>unclassified sequences</taxon>
        <taxon>metagenomes</taxon>
        <taxon>ecological metagenomes</taxon>
    </lineage>
</organism>
<comment type="caution">
    <text evidence="1">The sequence shown here is derived from an EMBL/GenBank/DDBJ whole genome shotgun (WGS) entry which is preliminary data.</text>
</comment>
<evidence type="ECO:0000313" key="1">
    <source>
        <dbReference type="EMBL" id="KKL05422.1"/>
    </source>
</evidence>
<accession>A0A0F9AV10</accession>
<reference evidence="1" key="1">
    <citation type="journal article" date="2015" name="Nature">
        <title>Complex archaea that bridge the gap between prokaryotes and eukaryotes.</title>
        <authorList>
            <person name="Spang A."/>
            <person name="Saw J.H."/>
            <person name="Jorgensen S.L."/>
            <person name="Zaremba-Niedzwiedzka K."/>
            <person name="Martijn J."/>
            <person name="Lind A.E."/>
            <person name="van Eijk R."/>
            <person name="Schleper C."/>
            <person name="Guy L."/>
            <person name="Ettema T.J."/>
        </authorList>
    </citation>
    <scope>NUCLEOTIDE SEQUENCE</scope>
</reference>
<sequence>MARQRAAEHCQAKRRQSKAMPSPATQWLCQVMLCFVRSGEGDAQQSTAMARLSSVLQCFARRRQCGAGLSDVWRCDGKAVLSGARQGDGDGDVGQG</sequence>
<name>A0A0F9AV10_9ZZZZ</name>
<proteinExistence type="predicted"/>
<dbReference type="EMBL" id="LAZR01044124">
    <property type="protein sequence ID" value="KKL05422.1"/>
    <property type="molecule type" value="Genomic_DNA"/>
</dbReference>
<dbReference type="AlphaFoldDB" id="A0A0F9AV10"/>